<feature type="chain" id="PRO_5001648233" evidence="3">
    <location>
        <begin position="19"/>
        <end position="165"/>
    </location>
</feature>
<dbReference type="InterPro" id="IPR051217">
    <property type="entry name" value="Insect_Cuticle_Struc_Prot"/>
</dbReference>
<protein>
    <submittedName>
        <fullName evidence="4">Adult-specific cuticular protein ACP-20</fullName>
    </submittedName>
</protein>
<dbReference type="Proteomes" id="UP000027135">
    <property type="component" value="Unassembled WGS sequence"/>
</dbReference>
<dbReference type="GO" id="GO:0042302">
    <property type="term" value="F:structural constituent of cuticle"/>
    <property type="evidence" value="ECO:0007669"/>
    <property type="project" value="UniProtKB-UniRule"/>
</dbReference>
<accession>A0A067RMD4</accession>
<evidence type="ECO:0000256" key="3">
    <source>
        <dbReference type="SAM" id="SignalP"/>
    </source>
</evidence>
<dbReference type="AlphaFoldDB" id="A0A067RMD4"/>
<dbReference type="PROSITE" id="PS00233">
    <property type="entry name" value="CHIT_BIND_RR_1"/>
    <property type="match status" value="1"/>
</dbReference>
<dbReference type="InParanoid" id="A0A067RMD4"/>
<evidence type="ECO:0000313" key="5">
    <source>
        <dbReference type="Proteomes" id="UP000027135"/>
    </source>
</evidence>
<dbReference type="GO" id="GO:0031012">
    <property type="term" value="C:extracellular matrix"/>
    <property type="evidence" value="ECO:0007669"/>
    <property type="project" value="TreeGrafter"/>
</dbReference>
<dbReference type="InterPro" id="IPR000618">
    <property type="entry name" value="Insect_cuticle"/>
</dbReference>
<evidence type="ECO:0000256" key="2">
    <source>
        <dbReference type="PROSITE-ProRule" id="PRU00497"/>
    </source>
</evidence>
<organism evidence="4 5">
    <name type="scientific">Zootermopsis nevadensis</name>
    <name type="common">Dampwood termite</name>
    <dbReference type="NCBI Taxonomy" id="136037"/>
    <lineage>
        <taxon>Eukaryota</taxon>
        <taxon>Metazoa</taxon>
        <taxon>Ecdysozoa</taxon>
        <taxon>Arthropoda</taxon>
        <taxon>Hexapoda</taxon>
        <taxon>Insecta</taxon>
        <taxon>Pterygota</taxon>
        <taxon>Neoptera</taxon>
        <taxon>Polyneoptera</taxon>
        <taxon>Dictyoptera</taxon>
        <taxon>Blattodea</taxon>
        <taxon>Blattoidea</taxon>
        <taxon>Termitoidae</taxon>
        <taxon>Termopsidae</taxon>
        <taxon>Zootermopsis</taxon>
    </lineage>
</organism>
<dbReference type="PANTHER" id="PTHR12236">
    <property type="entry name" value="STRUCTURAL CONTITUENT OF CUTICLE"/>
    <property type="match status" value="1"/>
</dbReference>
<gene>
    <name evidence="4" type="ORF">L798_04642</name>
</gene>
<sequence length="165" mass="17911">MACVKIAVIVALAVTTLASPVYESQSYIQSSSGHAISHAPILTYAQEPVITYAHAPIEAEHYAPPQYEFKYGVNDEHTHDIKEQAERRIGDKVEGYYKLLEADGTTRTVHYAADKHTGFNAQVVKSGHAAHPPPAPIQKVVAAPILTYTHSTPTLSYSSGLGAYH</sequence>
<dbReference type="PROSITE" id="PS51155">
    <property type="entry name" value="CHIT_BIND_RR_2"/>
    <property type="match status" value="1"/>
</dbReference>
<dbReference type="EMBL" id="KK852584">
    <property type="protein sequence ID" value="KDR20839.1"/>
    <property type="molecule type" value="Genomic_DNA"/>
</dbReference>
<dbReference type="eggNOG" id="ENOG502SS87">
    <property type="taxonomic scope" value="Eukaryota"/>
</dbReference>
<dbReference type="PRINTS" id="PR00947">
    <property type="entry name" value="CUTICLE"/>
</dbReference>
<keyword evidence="1 2" id="KW-0193">Cuticle</keyword>
<evidence type="ECO:0000313" key="4">
    <source>
        <dbReference type="EMBL" id="KDR20839.1"/>
    </source>
</evidence>
<dbReference type="GO" id="GO:0005615">
    <property type="term" value="C:extracellular space"/>
    <property type="evidence" value="ECO:0007669"/>
    <property type="project" value="TreeGrafter"/>
</dbReference>
<dbReference type="OrthoDB" id="6427684at2759"/>
<feature type="signal peptide" evidence="3">
    <location>
        <begin position="1"/>
        <end position="18"/>
    </location>
</feature>
<name>A0A067RMD4_ZOONE</name>
<reference evidence="4 5" key="1">
    <citation type="journal article" date="2014" name="Nat. Commun.">
        <title>Molecular traces of alternative social organization in a termite genome.</title>
        <authorList>
            <person name="Terrapon N."/>
            <person name="Li C."/>
            <person name="Robertson H.M."/>
            <person name="Ji L."/>
            <person name="Meng X."/>
            <person name="Booth W."/>
            <person name="Chen Z."/>
            <person name="Childers C.P."/>
            <person name="Glastad K.M."/>
            <person name="Gokhale K."/>
            <person name="Gowin J."/>
            <person name="Gronenberg W."/>
            <person name="Hermansen R.A."/>
            <person name="Hu H."/>
            <person name="Hunt B.G."/>
            <person name="Huylmans A.K."/>
            <person name="Khalil S.M."/>
            <person name="Mitchell R.D."/>
            <person name="Munoz-Torres M.C."/>
            <person name="Mustard J.A."/>
            <person name="Pan H."/>
            <person name="Reese J.T."/>
            <person name="Scharf M.E."/>
            <person name="Sun F."/>
            <person name="Vogel H."/>
            <person name="Xiao J."/>
            <person name="Yang W."/>
            <person name="Yang Z."/>
            <person name="Yang Z."/>
            <person name="Zhou J."/>
            <person name="Zhu J."/>
            <person name="Brent C.S."/>
            <person name="Elsik C.G."/>
            <person name="Goodisman M.A."/>
            <person name="Liberles D.A."/>
            <person name="Roe R.M."/>
            <person name="Vargo E.L."/>
            <person name="Vilcinskas A."/>
            <person name="Wang J."/>
            <person name="Bornberg-Bauer E."/>
            <person name="Korb J."/>
            <person name="Zhang G."/>
            <person name="Liebig J."/>
        </authorList>
    </citation>
    <scope>NUCLEOTIDE SEQUENCE [LARGE SCALE GENOMIC DNA]</scope>
    <source>
        <tissue evidence="4">Whole organism</tissue>
    </source>
</reference>
<dbReference type="InterPro" id="IPR031311">
    <property type="entry name" value="CHIT_BIND_RR_consensus"/>
</dbReference>
<dbReference type="PANTHER" id="PTHR12236:SF75">
    <property type="entry name" value="CUTICULAR PROTEIN 62BB, ISOFORM A"/>
    <property type="match status" value="1"/>
</dbReference>
<keyword evidence="3" id="KW-0732">Signal</keyword>
<dbReference type="Pfam" id="PF00379">
    <property type="entry name" value="Chitin_bind_4"/>
    <property type="match status" value="1"/>
</dbReference>
<evidence type="ECO:0000256" key="1">
    <source>
        <dbReference type="ARBA" id="ARBA00022460"/>
    </source>
</evidence>
<proteinExistence type="predicted"/>
<dbReference type="STRING" id="136037.A0A067RMD4"/>
<keyword evidence="5" id="KW-1185">Reference proteome</keyword>